<evidence type="ECO:0000256" key="1">
    <source>
        <dbReference type="SAM" id="MobiDB-lite"/>
    </source>
</evidence>
<keyword evidence="3" id="KW-1185">Reference proteome</keyword>
<name>A0A409Y4B0_9AGAR</name>
<sequence length="202" mass="23007">MDRYLEIENGWRRFLSRTFAQPGVFQSTAEGKRGRRLADIARCAEVSSNLGEPDESLYMGLSRSIYETTDSRRFMIIAAWQPIRWGNGSLQRANKSLSVLRAGPRRQVCRKTLWLVGDLEERPWAELAARREHAGWILEYAARRIRAGGSDLPVQGSPNVKERNHATGENEAKPGDALPSAQVDRWIFSHKYVFAYPLFQVS</sequence>
<accession>A0A409Y4B0</accession>
<comment type="caution">
    <text evidence="2">The sequence shown here is derived from an EMBL/GenBank/DDBJ whole genome shotgun (WGS) entry which is preliminary data.</text>
</comment>
<feature type="compositionally biased region" description="Basic and acidic residues" evidence="1">
    <location>
        <begin position="160"/>
        <end position="174"/>
    </location>
</feature>
<evidence type="ECO:0000313" key="3">
    <source>
        <dbReference type="Proteomes" id="UP000284706"/>
    </source>
</evidence>
<dbReference type="AlphaFoldDB" id="A0A409Y4B0"/>
<dbReference type="Proteomes" id="UP000284706">
    <property type="component" value="Unassembled WGS sequence"/>
</dbReference>
<dbReference type="EMBL" id="NHYE01001178">
    <property type="protein sequence ID" value="PPQ97874.1"/>
    <property type="molecule type" value="Genomic_DNA"/>
</dbReference>
<gene>
    <name evidence="2" type="ORF">CVT26_013043</name>
</gene>
<reference evidence="2 3" key="1">
    <citation type="journal article" date="2018" name="Evol. Lett.">
        <title>Horizontal gene cluster transfer increased hallucinogenic mushroom diversity.</title>
        <authorList>
            <person name="Reynolds H.T."/>
            <person name="Vijayakumar V."/>
            <person name="Gluck-Thaler E."/>
            <person name="Korotkin H.B."/>
            <person name="Matheny P.B."/>
            <person name="Slot J.C."/>
        </authorList>
    </citation>
    <scope>NUCLEOTIDE SEQUENCE [LARGE SCALE GENOMIC DNA]</scope>
    <source>
        <strain evidence="2 3">SRW20</strain>
    </source>
</reference>
<dbReference type="InParanoid" id="A0A409Y4B0"/>
<organism evidence="2 3">
    <name type="scientific">Gymnopilus dilepis</name>
    <dbReference type="NCBI Taxonomy" id="231916"/>
    <lineage>
        <taxon>Eukaryota</taxon>
        <taxon>Fungi</taxon>
        <taxon>Dikarya</taxon>
        <taxon>Basidiomycota</taxon>
        <taxon>Agaricomycotina</taxon>
        <taxon>Agaricomycetes</taxon>
        <taxon>Agaricomycetidae</taxon>
        <taxon>Agaricales</taxon>
        <taxon>Agaricineae</taxon>
        <taxon>Hymenogastraceae</taxon>
        <taxon>Gymnopilus</taxon>
    </lineage>
</organism>
<feature type="region of interest" description="Disordered" evidence="1">
    <location>
        <begin position="151"/>
        <end position="177"/>
    </location>
</feature>
<protein>
    <submittedName>
        <fullName evidence="2">Uncharacterized protein</fullName>
    </submittedName>
</protein>
<proteinExistence type="predicted"/>
<evidence type="ECO:0000313" key="2">
    <source>
        <dbReference type="EMBL" id="PPQ97874.1"/>
    </source>
</evidence>